<organism evidence="3 4">
    <name type="scientific">Psilocybe cyanescens</name>
    <dbReference type="NCBI Taxonomy" id="93625"/>
    <lineage>
        <taxon>Eukaryota</taxon>
        <taxon>Fungi</taxon>
        <taxon>Dikarya</taxon>
        <taxon>Basidiomycota</taxon>
        <taxon>Agaricomycotina</taxon>
        <taxon>Agaricomycetes</taxon>
        <taxon>Agaricomycetidae</taxon>
        <taxon>Agaricales</taxon>
        <taxon>Agaricineae</taxon>
        <taxon>Strophariaceae</taxon>
        <taxon>Psilocybe</taxon>
    </lineage>
</organism>
<comment type="caution">
    <text evidence="3">The sequence shown here is derived from an EMBL/GenBank/DDBJ whole genome shotgun (WGS) entry which is preliminary data.</text>
</comment>
<keyword evidence="2" id="KW-0732">Signal</keyword>
<evidence type="ECO:0000256" key="2">
    <source>
        <dbReference type="SAM" id="SignalP"/>
    </source>
</evidence>
<feature type="compositionally biased region" description="Gly residues" evidence="1">
    <location>
        <begin position="101"/>
        <end position="120"/>
    </location>
</feature>
<dbReference type="STRING" id="93625.A0A409VLM4"/>
<feature type="region of interest" description="Disordered" evidence="1">
    <location>
        <begin position="101"/>
        <end position="127"/>
    </location>
</feature>
<evidence type="ECO:0000256" key="1">
    <source>
        <dbReference type="SAM" id="MobiDB-lite"/>
    </source>
</evidence>
<protein>
    <submittedName>
        <fullName evidence="3">Uncharacterized protein</fullName>
    </submittedName>
</protein>
<feature type="compositionally biased region" description="Low complexity" evidence="1">
    <location>
        <begin position="386"/>
        <end position="421"/>
    </location>
</feature>
<dbReference type="OrthoDB" id="2336871at2759"/>
<dbReference type="Proteomes" id="UP000283269">
    <property type="component" value="Unassembled WGS sequence"/>
</dbReference>
<proteinExistence type="predicted"/>
<feature type="region of interest" description="Disordered" evidence="1">
    <location>
        <begin position="21"/>
        <end position="40"/>
    </location>
</feature>
<dbReference type="AlphaFoldDB" id="A0A409VLM4"/>
<evidence type="ECO:0000313" key="3">
    <source>
        <dbReference type="EMBL" id="PPQ67174.1"/>
    </source>
</evidence>
<gene>
    <name evidence="3" type="ORF">CVT25_005775</name>
</gene>
<dbReference type="PANTHER" id="PTHR34587">
    <property type="entry name" value="VWFA DOMAIN-CONTAINING PROTEIN"/>
    <property type="match status" value="1"/>
</dbReference>
<feature type="chain" id="PRO_5018971298" evidence="2">
    <location>
        <begin position="20"/>
        <end position="436"/>
    </location>
</feature>
<feature type="compositionally biased region" description="Polar residues" evidence="1">
    <location>
        <begin position="21"/>
        <end position="36"/>
    </location>
</feature>
<dbReference type="InterPro" id="IPR053216">
    <property type="entry name" value="Appressorial_penetr-assoc"/>
</dbReference>
<accession>A0A409VLM4</accession>
<keyword evidence="4" id="KW-1185">Reference proteome</keyword>
<dbReference type="InParanoid" id="A0A409VLM4"/>
<sequence>MFSRSILVTLLTFAIAAQASPNGNKFRNGGKSSLQTEPAVAPQCSTTNTVVRTVTVTARGAVATTNAAAITTKASATTTAKAAAGTTAAAGNGSGNAGNGNAGNGNVGNGNTGNGNGNGATGNPQTSLTLDPKVIASGFANNGQDVPTEGQVPSLTSTNNFINFCLTVPNLPITNGKQITTGSCNPAPIGVIPSVDNMPSSKFVNPPNFGTIKSGTTFNVEMAIQRMQTGFFVNAQENYFSAPQQLNAQGQIQGHSHVVIEALTSLSQTTPNNPKNFVFFKGLNAAAVGGKLTATVTGGLAPGFYKLSSINSASNHQPVIVPVAQHGSLDDAIYFTVTADGRPLAATGAAGGGKNFVAETPAVAPTSSAVKGAASVKASSSVSSAKAIKTSTTAASVKNNGKPSVTASSSKPAATTSAAFKGGRRARRALNRQAQA</sequence>
<dbReference type="EMBL" id="NHYD01003976">
    <property type="protein sequence ID" value="PPQ67174.1"/>
    <property type="molecule type" value="Genomic_DNA"/>
</dbReference>
<feature type="region of interest" description="Disordered" evidence="1">
    <location>
        <begin position="386"/>
        <end position="436"/>
    </location>
</feature>
<reference evidence="3 4" key="1">
    <citation type="journal article" date="2018" name="Evol. Lett.">
        <title>Horizontal gene cluster transfer increased hallucinogenic mushroom diversity.</title>
        <authorList>
            <person name="Reynolds H.T."/>
            <person name="Vijayakumar V."/>
            <person name="Gluck-Thaler E."/>
            <person name="Korotkin H.B."/>
            <person name="Matheny P.B."/>
            <person name="Slot J.C."/>
        </authorList>
    </citation>
    <scope>NUCLEOTIDE SEQUENCE [LARGE SCALE GENOMIC DNA]</scope>
    <source>
        <strain evidence="3 4">2631</strain>
    </source>
</reference>
<dbReference type="PANTHER" id="PTHR34587:SF2">
    <property type="entry name" value="G-PROTEIN COUPLED RECEPTORS FAMILY 1 PROFILE DOMAIN-CONTAINING PROTEIN"/>
    <property type="match status" value="1"/>
</dbReference>
<evidence type="ECO:0000313" key="4">
    <source>
        <dbReference type="Proteomes" id="UP000283269"/>
    </source>
</evidence>
<name>A0A409VLM4_PSICY</name>
<feature type="signal peptide" evidence="2">
    <location>
        <begin position="1"/>
        <end position="19"/>
    </location>
</feature>